<dbReference type="SUPFAM" id="SSF56601">
    <property type="entry name" value="beta-lactamase/transpeptidase-like"/>
    <property type="match status" value="1"/>
</dbReference>
<dbReference type="PANTHER" id="PTHR21581">
    <property type="entry name" value="D-ALANYL-D-ALANINE CARBOXYPEPTIDASE"/>
    <property type="match status" value="1"/>
</dbReference>
<comment type="caution">
    <text evidence="9">The sequence shown here is derived from an EMBL/GenBank/DDBJ whole genome shotgun (WGS) entry which is preliminary data.</text>
</comment>
<dbReference type="Gene3D" id="3.30.70.1070">
    <property type="entry name" value="Sporulation related repeat"/>
    <property type="match status" value="1"/>
</dbReference>
<keyword evidence="9" id="KW-0121">Carboxypeptidase</keyword>
<dbReference type="InterPro" id="IPR036680">
    <property type="entry name" value="SPOR-like_sf"/>
</dbReference>
<evidence type="ECO:0000256" key="2">
    <source>
        <dbReference type="ARBA" id="ARBA00022729"/>
    </source>
</evidence>
<evidence type="ECO:0000256" key="4">
    <source>
        <dbReference type="ARBA" id="ARBA00022960"/>
    </source>
</evidence>
<dbReference type="GO" id="GO:0004180">
    <property type="term" value="F:carboxypeptidase activity"/>
    <property type="evidence" value="ECO:0007669"/>
    <property type="project" value="UniProtKB-KW"/>
</dbReference>
<name>A0ABV0BKA5_9HYPH</name>
<keyword evidence="10" id="KW-1185">Reference proteome</keyword>
<dbReference type="Pfam" id="PF00768">
    <property type="entry name" value="Peptidase_S11"/>
    <property type="match status" value="1"/>
</dbReference>
<evidence type="ECO:0000256" key="6">
    <source>
        <dbReference type="ARBA" id="ARBA00023316"/>
    </source>
</evidence>
<protein>
    <submittedName>
        <fullName evidence="9">D-alanyl-D-alanine carboxypeptidase</fullName>
    </submittedName>
</protein>
<evidence type="ECO:0000259" key="8">
    <source>
        <dbReference type="PROSITE" id="PS51724"/>
    </source>
</evidence>
<keyword evidence="3" id="KW-0378">Hydrolase</keyword>
<dbReference type="PROSITE" id="PS51724">
    <property type="entry name" value="SPOR"/>
    <property type="match status" value="1"/>
</dbReference>
<gene>
    <name evidence="9" type="ORF">WJT86_06605</name>
</gene>
<evidence type="ECO:0000256" key="3">
    <source>
        <dbReference type="ARBA" id="ARBA00022801"/>
    </source>
</evidence>
<dbReference type="RefSeq" id="WP_346337061.1">
    <property type="nucleotide sequence ID" value="NZ_JBBYXI010000002.1"/>
</dbReference>
<comment type="similarity">
    <text evidence="1 7">Belongs to the peptidase S11 family.</text>
</comment>
<keyword evidence="2" id="KW-0732">Signal</keyword>
<dbReference type="EMBL" id="JBBYXI010000002">
    <property type="protein sequence ID" value="MEN3930731.1"/>
    <property type="molecule type" value="Genomic_DNA"/>
</dbReference>
<organism evidence="9 10">
    <name type="scientific">Hohaiivirga grylli</name>
    <dbReference type="NCBI Taxonomy" id="3133970"/>
    <lineage>
        <taxon>Bacteria</taxon>
        <taxon>Pseudomonadati</taxon>
        <taxon>Pseudomonadota</taxon>
        <taxon>Alphaproteobacteria</taxon>
        <taxon>Hyphomicrobiales</taxon>
        <taxon>Methylobacteriaceae</taxon>
        <taxon>Hohaiivirga</taxon>
    </lineage>
</organism>
<keyword evidence="5" id="KW-0573">Peptidoglycan synthesis</keyword>
<dbReference type="Pfam" id="PF05036">
    <property type="entry name" value="SPOR"/>
    <property type="match status" value="1"/>
</dbReference>
<dbReference type="Proteomes" id="UP001418637">
    <property type="component" value="Unassembled WGS sequence"/>
</dbReference>
<keyword evidence="9" id="KW-0645">Protease</keyword>
<evidence type="ECO:0000313" key="10">
    <source>
        <dbReference type="Proteomes" id="UP001418637"/>
    </source>
</evidence>
<dbReference type="InterPro" id="IPR018044">
    <property type="entry name" value="Peptidase_S11"/>
</dbReference>
<dbReference type="PANTHER" id="PTHR21581:SF6">
    <property type="entry name" value="TRAFFICKING PROTEIN PARTICLE COMPLEX SUBUNIT 12"/>
    <property type="match status" value="1"/>
</dbReference>
<evidence type="ECO:0000256" key="1">
    <source>
        <dbReference type="ARBA" id="ARBA00007164"/>
    </source>
</evidence>
<dbReference type="InterPro" id="IPR007730">
    <property type="entry name" value="SPOR-like_dom"/>
</dbReference>
<evidence type="ECO:0000256" key="7">
    <source>
        <dbReference type="RuleBase" id="RU004016"/>
    </source>
</evidence>
<dbReference type="InterPro" id="IPR001967">
    <property type="entry name" value="Peptidase_S11_N"/>
</dbReference>
<accession>A0ABV0BKA5</accession>
<keyword evidence="4" id="KW-0133">Cell shape</keyword>
<dbReference type="InterPro" id="IPR012338">
    <property type="entry name" value="Beta-lactam/transpept-like"/>
</dbReference>
<dbReference type="Gene3D" id="3.40.710.10">
    <property type="entry name" value="DD-peptidase/beta-lactamase superfamily"/>
    <property type="match status" value="1"/>
</dbReference>
<evidence type="ECO:0000256" key="5">
    <source>
        <dbReference type="ARBA" id="ARBA00022984"/>
    </source>
</evidence>
<dbReference type="SUPFAM" id="SSF110997">
    <property type="entry name" value="Sporulation related repeat"/>
    <property type="match status" value="1"/>
</dbReference>
<feature type="domain" description="SPOR" evidence="8">
    <location>
        <begin position="405"/>
        <end position="489"/>
    </location>
</feature>
<evidence type="ECO:0000313" key="9">
    <source>
        <dbReference type="EMBL" id="MEN3930731.1"/>
    </source>
</evidence>
<keyword evidence="6" id="KW-0961">Cell wall biogenesis/degradation</keyword>
<reference evidence="9 10" key="1">
    <citation type="submission" date="2024-04" db="EMBL/GenBank/DDBJ databases">
        <title>A novel species isolated from cricket.</title>
        <authorList>
            <person name="Wang H.-C."/>
        </authorList>
    </citation>
    <scope>NUCLEOTIDE SEQUENCE [LARGE SCALE GENOMIC DNA]</scope>
    <source>
        <strain evidence="9 10">WL0021</strain>
    </source>
</reference>
<proteinExistence type="inferred from homology"/>
<dbReference type="PRINTS" id="PR00725">
    <property type="entry name" value="DADACBPTASE1"/>
</dbReference>
<sequence length="489" mass="51362">MTGIIGGVLALCIAVSPADAKRRSAAAKSAGGYNPPYADMVVDVKTGKILHATNPDALRHPASITKVMTLYLLFEQLDRGSLSLSSRLRVSANAAKQPPSKLGVKAGQTISVEDSIKALVTRSANDVAVVIAENLGGSESAFANMMTKKARALGMSRTTYRNASGLPNPGQITTARDLTVLARAIQDRFPRYYGYFQTRSFEYGNQVIGNHNRLLGRIDGVDGIKTGYTRASGFNLMTNAKTSDRHVVAVVLGGKSSASRDNIMASLVTNGISRAYAGARQTPVVAEAATTRRKTTVASADLTSVQEDAVDTTASTSLPPARPRIVATNTAPRANKQVRAVVASASTSADIPTASTKPNMRWKTGAQSAVPATANAYAAPAPEQQSELTKMLAQNGGSASKAEARVKVSGWVIQLGASDSEDKAKDLLSKAKTKTGKALAKASPFTEKVNASGSILYRARFSGFTEQADAQNACKTLKQNGFACFASRG</sequence>